<sequence>MVVLKFEAGAAVEVNGDQCEILRIVDANNILILNRTVGEKQVVAREDVCAPSTKLKIKPHCSFTADDLEIARKRFQIIEPLISISGSIHKKVEQIAEETGLSGQTIRNWLRKYKDNPVLSALVSDRKNSQRGQRRLDDNVELIIEHHIQTKYLTKQRYKKKKLHELIVLACRTAKLTPPSYNTVDRRIALLSEEERKRKRRGPKQAKEQYKAINSEYGEAKRPLDVVQIDHTQLNIMVVDSEDREPIDRPWITVAIDVYSRMITGMFLSLDKPSADSVGMCLCQSILEKDKFLRDIGVEGDWPVWGLMKILHMDNGKDFKGEMVQIFSEEWSVDTQFRPPGFAEWGGHIERLNGTLKTELDSIPGTTFRGPKDRVEYDPDQYAVMTLDELEKYLFNHVVNVYHQKVHRQLECSPISKWNDGLTGKNGIGLPDRISDEKKLRLDLLPLSKRTIQRDGIVWDKIHYNSPELKILLENRKKYNKNQLIIRRDPRDISKIYLFHPVFNEYVQVPYRNTYRRPISLWEYKAARKRIKDRGLKTVDEDLIFRAVEENLKAIDAAKKETRSVRKKKEKSRRRKQDADRMPAGARETPKPPVRKPELKTVQPVEVKSPDPPEEDDFIDFDEDQLKPNFTILRRTL</sequence>
<dbReference type="PROSITE" id="PS50994">
    <property type="entry name" value="INTEGRASE"/>
    <property type="match status" value="1"/>
</dbReference>
<dbReference type="GO" id="GO:0003676">
    <property type="term" value="F:nucleic acid binding"/>
    <property type="evidence" value="ECO:0007669"/>
    <property type="project" value="InterPro"/>
</dbReference>
<reference evidence="3 4" key="1">
    <citation type="submission" date="2018-07" db="EMBL/GenBank/DDBJ databases">
        <title>Genomic Encyclopedia of Type Strains, Phase III (KMG-III): the genomes of soil and plant-associated and newly described type strains.</title>
        <authorList>
            <person name="Whitman W."/>
        </authorList>
    </citation>
    <scope>NUCLEOTIDE SEQUENCE [LARGE SCALE GENOMIC DNA]</scope>
    <source>
        <strain evidence="3 4">CECT 8488</strain>
    </source>
</reference>
<evidence type="ECO:0000313" key="4">
    <source>
        <dbReference type="Proteomes" id="UP000256845"/>
    </source>
</evidence>
<dbReference type="InterPro" id="IPR001584">
    <property type="entry name" value="Integrase_cat-core"/>
</dbReference>
<dbReference type="Gene3D" id="3.30.420.10">
    <property type="entry name" value="Ribonuclease H-like superfamily/Ribonuclease H"/>
    <property type="match status" value="1"/>
</dbReference>
<dbReference type="InterPro" id="IPR036397">
    <property type="entry name" value="RNaseH_sf"/>
</dbReference>
<dbReference type="RefSeq" id="WP_115938510.1">
    <property type="nucleotide sequence ID" value="NZ_QRDW01000012.1"/>
</dbReference>
<feature type="compositionally biased region" description="Basic residues" evidence="1">
    <location>
        <begin position="565"/>
        <end position="576"/>
    </location>
</feature>
<dbReference type="AlphaFoldDB" id="A0A3D9H785"/>
<dbReference type="InterPro" id="IPR012337">
    <property type="entry name" value="RNaseH-like_sf"/>
</dbReference>
<dbReference type="InterPro" id="IPR015378">
    <property type="entry name" value="Transposase-like_Mu_C"/>
</dbReference>
<accession>A0A3D9H785</accession>
<feature type="domain" description="Integrase catalytic" evidence="2">
    <location>
        <begin position="219"/>
        <end position="422"/>
    </location>
</feature>
<dbReference type="Pfam" id="PF09299">
    <property type="entry name" value="Mu-transpos_C"/>
    <property type="match status" value="1"/>
</dbReference>
<gene>
    <name evidence="3" type="ORF">DFP90_11212</name>
</gene>
<dbReference type="GO" id="GO:0015074">
    <property type="term" value="P:DNA integration"/>
    <property type="evidence" value="ECO:0007669"/>
    <property type="project" value="InterPro"/>
</dbReference>
<dbReference type="Proteomes" id="UP000256845">
    <property type="component" value="Unassembled WGS sequence"/>
</dbReference>
<evidence type="ECO:0000313" key="3">
    <source>
        <dbReference type="EMBL" id="RED45021.1"/>
    </source>
</evidence>
<comment type="caution">
    <text evidence="3">The sequence shown here is derived from an EMBL/GenBank/DDBJ whole genome shotgun (WGS) entry which is preliminary data.</text>
</comment>
<dbReference type="OrthoDB" id="5287589at2"/>
<dbReference type="SUPFAM" id="SSF53098">
    <property type="entry name" value="Ribonuclease H-like"/>
    <property type="match status" value="1"/>
</dbReference>
<feature type="compositionally biased region" description="Acidic residues" evidence="1">
    <location>
        <begin position="612"/>
        <end position="621"/>
    </location>
</feature>
<name>A0A3D9H785_9PROT</name>
<dbReference type="EMBL" id="QRDW01000012">
    <property type="protein sequence ID" value="RED45021.1"/>
    <property type="molecule type" value="Genomic_DNA"/>
</dbReference>
<feature type="region of interest" description="Disordered" evidence="1">
    <location>
        <begin position="560"/>
        <end position="621"/>
    </location>
</feature>
<protein>
    <submittedName>
        <fullName evidence="3">Putative transposase</fullName>
    </submittedName>
</protein>
<evidence type="ECO:0000259" key="2">
    <source>
        <dbReference type="PROSITE" id="PS50994"/>
    </source>
</evidence>
<organism evidence="3 4">
    <name type="scientific">Aestuariispira insulae</name>
    <dbReference type="NCBI Taxonomy" id="1461337"/>
    <lineage>
        <taxon>Bacteria</taxon>
        <taxon>Pseudomonadati</taxon>
        <taxon>Pseudomonadota</taxon>
        <taxon>Alphaproteobacteria</taxon>
        <taxon>Rhodospirillales</taxon>
        <taxon>Kiloniellaceae</taxon>
        <taxon>Aestuariispira</taxon>
    </lineage>
</organism>
<proteinExistence type="predicted"/>
<keyword evidence="4" id="KW-1185">Reference proteome</keyword>
<evidence type="ECO:0000256" key="1">
    <source>
        <dbReference type="SAM" id="MobiDB-lite"/>
    </source>
</evidence>